<feature type="compositionally biased region" description="Basic and acidic residues" evidence="1">
    <location>
        <begin position="1230"/>
        <end position="1244"/>
    </location>
</feature>
<feature type="region of interest" description="Disordered" evidence="1">
    <location>
        <begin position="302"/>
        <end position="321"/>
    </location>
</feature>
<keyword evidence="3" id="KW-1185">Reference proteome</keyword>
<evidence type="ECO:0000256" key="2">
    <source>
        <dbReference type="SAM" id="Phobius"/>
    </source>
</evidence>
<dbReference type="RefSeq" id="XP_026193782.1">
    <property type="nucleotide sequence ID" value="XM_026337997.1"/>
</dbReference>
<feature type="compositionally biased region" description="Polar residues" evidence="1">
    <location>
        <begin position="1122"/>
        <end position="1132"/>
    </location>
</feature>
<reference evidence="4" key="1">
    <citation type="submission" date="2025-08" db="UniProtKB">
        <authorList>
            <consortium name="RefSeq"/>
        </authorList>
    </citation>
    <scope>IDENTIFICATION</scope>
</reference>
<dbReference type="Proteomes" id="UP000515125">
    <property type="component" value="Unplaced"/>
</dbReference>
<keyword evidence="2" id="KW-1133">Transmembrane helix</keyword>
<gene>
    <name evidence="4" type="primary">LOC34621143</name>
</gene>
<dbReference type="Gene3D" id="2.20.100.10">
    <property type="entry name" value="Thrombospondin type-1 (TSP1) repeat"/>
    <property type="match status" value="1"/>
</dbReference>
<dbReference type="GeneID" id="34621143"/>
<feature type="compositionally biased region" description="Acidic residues" evidence="1">
    <location>
        <begin position="1103"/>
        <end position="1120"/>
    </location>
</feature>
<feature type="compositionally biased region" description="Acidic residues" evidence="1">
    <location>
        <begin position="1072"/>
        <end position="1085"/>
    </location>
</feature>
<proteinExistence type="predicted"/>
<feature type="region of interest" description="Disordered" evidence="1">
    <location>
        <begin position="604"/>
        <end position="630"/>
    </location>
</feature>
<feature type="region of interest" description="Disordered" evidence="1">
    <location>
        <begin position="26"/>
        <end position="45"/>
    </location>
</feature>
<evidence type="ECO:0000313" key="3">
    <source>
        <dbReference type="Proteomes" id="UP000515125"/>
    </source>
</evidence>
<feature type="compositionally biased region" description="Low complexity" evidence="1">
    <location>
        <begin position="1173"/>
        <end position="1193"/>
    </location>
</feature>
<feature type="compositionally biased region" description="Polar residues" evidence="1">
    <location>
        <begin position="1157"/>
        <end position="1167"/>
    </location>
</feature>
<accession>A0A6P6S289</accession>
<dbReference type="InterPro" id="IPR036383">
    <property type="entry name" value="TSP1_rpt_sf"/>
</dbReference>
<feature type="region of interest" description="Disordered" evidence="1">
    <location>
        <begin position="542"/>
        <end position="564"/>
    </location>
</feature>
<dbReference type="PROSITE" id="PS50092">
    <property type="entry name" value="TSP1"/>
    <property type="match status" value="1"/>
</dbReference>
<sequence length="1476" mass="157229">MRGSGGLRAIHTQHKLDGNHEKSPFWKQSNTGCTDKEPPLSREPCGGELQASSSSCLVLQQKFSGFPTRGCLKRCAETSFHKHWISYVHFLATAAALATFVWYPVASSATDSEPTNSALGNLRRSEGKQNELLFAEPLYGDETTFVSTRVQEALAAGSPLSYAPQIAAEASVEISWSVCSRLCNGGTQSVDRDRSYVLAVEGLRHALLDVTDWSDSYEKAVQDEVAKLLIVGDTNPAQLKTRPCNTFRCPLEVPTDLATALMQIAREPKSVASFGVLPQVDFSLACQDRHLLERITQDDWDRKRSEQRSNARSQQVQGSEEVWESTVLEPQQLSLYSCVSLCRLYRLCGAVIYTEDIEDVGASKIVSKGTESPAGLEEALVNARFAVDALEEGVREMHGSHDFREHEGSPSRNPVCSLYTRLKVSRVTDCGVEAAKKTGNASLTLLVLNENVDFAEAARGMRSSLAMEFTRQGNLVDDAANLMKVKGSGGKTDSNSSQWEDRLKTKVTKANKHAVSAARVLLAAVGLLEGAARQAHKAISVAQSAGSSQSQVKANPEEAGDSGSQIEVTQPTFHTARPLSASCPVFTGVELLGRGCVEPFTLRTHHQTDKSSSSRTTTSSSKRSSPDASPMTWHLCRQLLEESSKLLETFRATVSQMEAKGSVMADVSAEAQRLGGLLLDLDSVQTANLSIYENGIDVQTSTNAATTKDAPLRGDMDTLSLRKETVERLGKGSGNLFAVFDTVKEACAIKAIFEPRITQNGDTLGAQFPTACGHFSPSSVLVLPRADSSASAIVATDGDSELPNGQESACPEVPCIYSTWTSWSPCYVAAPDVSDDDWNNEESEIHSTGRKISAIWQVRFQEVLLRPKAALQCDVRAEARLCTERATADTEVTKLMSGFTGAIANHATNWCQYSPFSEWGECTPECLSDDTVVAYRTRTRSVQQYPVTGLAPSCDPDLLESEEVCPDVPMCAHEEDEGGEVATADEALTHELPTAVSAVSDIHLHIQSAALEDTVSLKGNPSPKLRATKALHTIASINDGEARPAFGDYASRTPAELQQSFLERAASIHDETSDEVAEDEEEDDPPSGSSTSVPHQSNKSEDSADDAFDEVAEDEEEDDPPSGSSTNVPHQSNKSEDSADDAFDEVAEDEEEDDPPSGSSTNVPHQSNKSEDSAGGAAASPSVSPNTTVSSNTESLPTSSVPSASPGGGQSRFNTSSSDETKIPYDYPTTDEHAGVAEESTKEESGEELSADVSPNADAVTGTTQDETESEDEVFAFGLSFATFVACCLCGAFACATLVLLAVVSSTAVRSWLGYDWSKATSDERTELLESTKKAAAPSVIAPLVDPNGVKVLTPQGAPLLVSPCMSKSGAHLTAGNSKIFVTMKGDFVDNWGSPVAENDLPEELGGKAGAKPSSIAGGSARQSLGWVAPAVPPKQAAPSAPRASIAQAVGSAGGLTITAASKAPATKKPSLAMAL</sequence>
<feature type="compositionally biased region" description="Low complexity" evidence="1">
    <location>
        <begin position="610"/>
        <end position="623"/>
    </location>
</feature>
<feature type="compositionally biased region" description="Polar residues" evidence="1">
    <location>
        <begin position="1194"/>
        <end position="1203"/>
    </location>
</feature>
<dbReference type="OrthoDB" id="346217at2759"/>
<feature type="region of interest" description="Disordered" evidence="1">
    <location>
        <begin position="1069"/>
        <end position="1267"/>
    </location>
</feature>
<feature type="compositionally biased region" description="Low complexity" evidence="1">
    <location>
        <begin position="542"/>
        <end position="552"/>
    </location>
</feature>
<evidence type="ECO:0000313" key="4">
    <source>
        <dbReference type="RefSeq" id="XP_026193782.1"/>
    </source>
</evidence>
<dbReference type="InterPro" id="IPR000884">
    <property type="entry name" value="TSP1_rpt"/>
</dbReference>
<evidence type="ECO:0000256" key="1">
    <source>
        <dbReference type="SAM" id="MobiDB-lite"/>
    </source>
</evidence>
<keyword evidence="2" id="KW-0472">Membrane</keyword>
<protein>
    <submittedName>
        <fullName evidence="4">Uncharacterized protein LOC34621143</fullName>
    </submittedName>
</protein>
<feature type="transmembrane region" description="Helical" evidence="2">
    <location>
        <begin position="84"/>
        <end position="105"/>
    </location>
</feature>
<name>A0A6P6S289_9EIME</name>
<keyword evidence="2" id="KW-0812">Transmembrane</keyword>
<feature type="compositionally biased region" description="Acidic residues" evidence="1">
    <location>
        <begin position="1138"/>
        <end position="1155"/>
    </location>
</feature>
<organism evidence="3 4">
    <name type="scientific">Cyclospora cayetanensis</name>
    <dbReference type="NCBI Taxonomy" id="88456"/>
    <lineage>
        <taxon>Eukaryota</taxon>
        <taxon>Sar</taxon>
        <taxon>Alveolata</taxon>
        <taxon>Apicomplexa</taxon>
        <taxon>Conoidasida</taxon>
        <taxon>Coccidia</taxon>
        <taxon>Eucoccidiorida</taxon>
        <taxon>Eimeriorina</taxon>
        <taxon>Eimeriidae</taxon>
        <taxon>Cyclospora</taxon>
    </lineage>
</organism>
<feature type="transmembrane region" description="Helical" evidence="2">
    <location>
        <begin position="1274"/>
        <end position="1304"/>
    </location>
</feature>